<feature type="domain" description="RNase H type-2" evidence="12">
    <location>
        <begin position="85"/>
        <end position="306"/>
    </location>
</feature>
<dbReference type="GO" id="GO:0003723">
    <property type="term" value="F:RNA binding"/>
    <property type="evidence" value="ECO:0007669"/>
    <property type="project" value="UniProtKB-UniRule"/>
</dbReference>
<dbReference type="SUPFAM" id="SSF53098">
    <property type="entry name" value="Ribonuclease H-like"/>
    <property type="match status" value="1"/>
</dbReference>
<keyword evidence="5" id="KW-0963">Cytoplasm</keyword>
<dbReference type="Gene3D" id="1.10.10.460">
    <property type="entry name" value="Ribonuclease hii. Domain 2"/>
    <property type="match status" value="1"/>
</dbReference>
<dbReference type="InterPro" id="IPR024567">
    <property type="entry name" value="RNase_HII/HIII_dom"/>
</dbReference>
<sequence length="312" mass="36270">MGRKWIVIQTKAEKIKNLLLAEGGREEKVGSPYEIWRIKLKNATFTYYQTKTLYATLPKEDPTILAVFQEIDKIAGSIFIPLRKDFAIGLDETNKGEVIGPLFLIGLFLPKELFDSLEKIVALIDTKKVHDFSYWEKNYQKIIDFKKTGLTFIGKKIAPQLIDKYKINYLMDMGYLQILKRLVKEREAKNIRIVIDDYGVGKDFKNFLAQLAKAGAEIIIKKGADEKFLEVKIASIIAKYFKEAFFHKIKNDPKYQIENLTIGSGNLSDKETKEWLKKWYEKYQKFPYFVRISYAPIKKILGIEKKSEKLPN</sequence>
<dbReference type="GO" id="GO:0006298">
    <property type="term" value="P:mismatch repair"/>
    <property type="evidence" value="ECO:0007669"/>
    <property type="project" value="TreeGrafter"/>
</dbReference>
<evidence type="ECO:0000256" key="7">
    <source>
        <dbReference type="ARBA" id="ARBA00022723"/>
    </source>
</evidence>
<name>A0A7V6CMW1_UNCW3</name>
<dbReference type="InterPro" id="IPR023160">
    <property type="entry name" value="RNase_HII_hlx-loop-hlx_cap_dom"/>
</dbReference>
<keyword evidence="9 10" id="KW-0378">Hydrolase</keyword>
<evidence type="ECO:0000256" key="1">
    <source>
        <dbReference type="ARBA" id="ARBA00000077"/>
    </source>
</evidence>
<comment type="catalytic activity">
    <reaction evidence="1 10 11">
        <text>Endonucleolytic cleavage to 5'-phosphomonoester.</text>
        <dbReference type="EC" id="3.1.26.4"/>
    </reaction>
</comment>
<evidence type="ECO:0000256" key="10">
    <source>
        <dbReference type="PROSITE-ProRule" id="PRU01319"/>
    </source>
</evidence>
<dbReference type="GO" id="GO:0043137">
    <property type="term" value="P:DNA replication, removal of RNA primer"/>
    <property type="evidence" value="ECO:0007669"/>
    <property type="project" value="TreeGrafter"/>
</dbReference>
<keyword evidence="7 10" id="KW-0479">Metal-binding</keyword>
<keyword evidence="8 10" id="KW-0255">Endonuclease</keyword>
<dbReference type="PANTHER" id="PTHR10954:SF23">
    <property type="entry name" value="RIBONUCLEASE"/>
    <property type="match status" value="1"/>
</dbReference>
<dbReference type="GO" id="GO:0004523">
    <property type="term" value="F:RNA-DNA hybrid ribonuclease activity"/>
    <property type="evidence" value="ECO:0007669"/>
    <property type="project" value="UniProtKB-UniRule"/>
</dbReference>
<comment type="function">
    <text evidence="2 11">Endonuclease that specifically degrades the RNA of RNA-DNA hybrids.</text>
</comment>
<dbReference type="PROSITE" id="PS51975">
    <property type="entry name" value="RNASE_H_2"/>
    <property type="match status" value="1"/>
</dbReference>
<proteinExistence type="inferred from homology"/>
<evidence type="ECO:0000256" key="9">
    <source>
        <dbReference type="ARBA" id="ARBA00022801"/>
    </source>
</evidence>
<accession>A0A7V6CMW1</accession>
<evidence type="ECO:0000259" key="12">
    <source>
        <dbReference type="PROSITE" id="PS51975"/>
    </source>
</evidence>
<comment type="subcellular location">
    <subcellularLocation>
        <location evidence="3">Cytoplasm</location>
    </subcellularLocation>
</comment>
<dbReference type="InterPro" id="IPR001352">
    <property type="entry name" value="RNase_HII/HIII"/>
</dbReference>
<protein>
    <recommendedName>
        <fullName evidence="11">Ribonuclease</fullName>
        <ecNumber evidence="11">3.1.26.4</ecNumber>
    </recommendedName>
</protein>
<dbReference type="InterPro" id="IPR012337">
    <property type="entry name" value="RNaseH-like_sf"/>
</dbReference>
<dbReference type="InterPro" id="IPR036397">
    <property type="entry name" value="RNaseH_sf"/>
</dbReference>
<feature type="binding site" evidence="10">
    <location>
        <position position="196"/>
    </location>
    <ligand>
        <name>a divalent metal cation</name>
        <dbReference type="ChEBI" id="CHEBI:60240"/>
    </ligand>
</feature>
<gene>
    <name evidence="13" type="ORF">ENV79_03075</name>
</gene>
<evidence type="ECO:0000256" key="3">
    <source>
        <dbReference type="ARBA" id="ARBA00004496"/>
    </source>
</evidence>
<dbReference type="PANTHER" id="PTHR10954">
    <property type="entry name" value="RIBONUCLEASE H2 SUBUNIT A"/>
    <property type="match status" value="1"/>
</dbReference>
<dbReference type="EC" id="3.1.26.4" evidence="11"/>
<dbReference type="GO" id="GO:0032299">
    <property type="term" value="C:ribonuclease H2 complex"/>
    <property type="evidence" value="ECO:0007669"/>
    <property type="project" value="TreeGrafter"/>
</dbReference>
<keyword evidence="6 10" id="KW-0540">Nuclease</keyword>
<dbReference type="AlphaFoldDB" id="A0A7V6CMW1"/>
<reference evidence="13" key="1">
    <citation type="journal article" date="2020" name="mSystems">
        <title>Genome- and Community-Level Interaction Insights into Carbon Utilization and Element Cycling Functions of Hydrothermarchaeota in Hydrothermal Sediment.</title>
        <authorList>
            <person name="Zhou Z."/>
            <person name="Liu Y."/>
            <person name="Xu W."/>
            <person name="Pan J."/>
            <person name="Luo Z.H."/>
            <person name="Li M."/>
        </authorList>
    </citation>
    <scope>NUCLEOTIDE SEQUENCE [LARGE SCALE GENOMIC DNA]</scope>
    <source>
        <strain evidence="13">SpSt-791</strain>
    </source>
</reference>
<evidence type="ECO:0000313" key="13">
    <source>
        <dbReference type="EMBL" id="HHR48611.1"/>
    </source>
</evidence>
<comment type="caution">
    <text evidence="13">The sequence shown here is derived from an EMBL/GenBank/DDBJ whole genome shotgun (WGS) entry which is preliminary data.</text>
</comment>
<organism evidence="13">
    <name type="scientific">candidate division WOR-3 bacterium</name>
    <dbReference type="NCBI Taxonomy" id="2052148"/>
    <lineage>
        <taxon>Bacteria</taxon>
        <taxon>Bacteria division WOR-3</taxon>
    </lineage>
</organism>
<dbReference type="GO" id="GO:0005737">
    <property type="term" value="C:cytoplasm"/>
    <property type="evidence" value="ECO:0007669"/>
    <property type="project" value="UniProtKB-SubCell"/>
</dbReference>
<evidence type="ECO:0000256" key="5">
    <source>
        <dbReference type="ARBA" id="ARBA00022490"/>
    </source>
</evidence>
<evidence type="ECO:0000256" key="4">
    <source>
        <dbReference type="ARBA" id="ARBA00008378"/>
    </source>
</evidence>
<dbReference type="Gene3D" id="3.30.420.10">
    <property type="entry name" value="Ribonuclease H-like superfamily/Ribonuclease H"/>
    <property type="match status" value="1"/>
</dbReference>
<feature type="binding site" evidence="10">
    <location>
        <position position="92"/>
    </location>
    <ligand>
        <name>a divalent metal cation</name>
        <dbReference type="ChEBI" id="CHEBI:60240"/>
    </ligand>
</feature>
<dbReference type="GO" id="GO:0046872">
    <property type="term" value="F:metal ion binding"/>
    <property type="evidence" value="ECO:0007669"/>
    <property type="project" value="UniProtKB-KW"/>
</dbReference>
<evidence type="ECO:0000256" key="2">
    <source>
        <dbReference type="ARBA" id="ARBA00004065"/>
    </source>
</evidence>
<evidence type="ECO:0000256" key="8">
    <source>
        <dbReference type="ARBA" id="ARBA00022759"/>
    </source>
</evidence>
<evidence type="ECO:0000256" key="11">
    <source>
        <dbReference type="RuleBase" id="RU003515"/>
    </source>
</evidence>
<feature type="binding site" evidence="10">
    <location>
        <position position="91"/>
    </location>
    <ligand>
        <name>a divalent metal cation</name>
        <dbReference type="ChEBI" id="CHEBI:60240"/>
    </ligand>
</feature>
<comment type="similarity">
    <text evidence="4">Belongs to the RNase HII family. RnhC subfamily.</text>
</comment>
<dbReference type="Pfam" id="PF01351">
    <property type="entry name" value="RNase_HII"/>
    <property type="match status" value="1"/>
</dbReference>
<evidence type="ECO:0000256" key="6">
    <source>
        <dbReference type="ARBA" id="ARBA00022722"/>
    </source>
</evidence>
<dbReference type="EMBL" id="DTHS01000020">
    <property type="protein sequence ID" value="HHR48611.1"/>
    <property type="molecule type" value="Genomic_DNA"/>
</dbReference>
<comment type="cofactor">
    <cofactor evidence="10">
        <name>Mn(2+)</name>
        <dbReference type="ChEBI" id="CHEBI:29035"/>
    </cofactor>
    <cofactor evidence="10">
        <name>Mg(2+)</name>
        <dbReference type="ChEBI" id="CHEBI:18420"/>
    </cofactor>
    <text evidence="10">Manganese or magnesium. Binds 1 divalent metal ion per monomer in the absence of substrate. May bind a second metal ion after substrate binding.</text>
</comment>